<comment type="caution">
    <text evidence="2">The sequence shown here is derived from an EMBL/GenBank/DDBJ whole genome shotgun (WGS) entry which is preliminary data.</text>
</comment>
<organism evidence="2 3">
    <name type="scientific">Diaporthe vaccinii</name>
    <dbReference type="NCBI Taxonomy" id="105482"/>
    <lineage>
        <taxon>Eukaryota</taxon>
        <taxon>Fungi</taxon>
        <taxon>Dikarya</taxon>
        <taxon>Ascomycota</taxon>
        <taxon>Pezizomycotina</taxon>
        <taxon>Sordariomycetes</taxon>
        <taxon>Sordariomycetidae</taxon>
        <taxon>Diaporthales</taxon>
        <taxon>Diaporthaceae</taxon>
        <taxon>Diaporthe</taxon>
        <taxon>Diaporthe eres species complex</taxon>
    </lineage>
</organism>
<gene>
    <name evidence="2" type="ORF">FJTKL_13209</name>
</gene>
<name>A0ABR4EBP4_9PEZI</name>
<reference evidence="2 3" key="1">
    <citation type="submission" date="2024-03" db="EMBL/GenBank/DDBJ databases">
        <title>A high-quality draft genome sequence of Diaporthe vaccinii, a causative agent of upright dieback and viscid rot disease in cranberry plants.</title>
        <authorList>
            <person name="Sarrasin M."/>
            <person name="Lang B.F."/>
            <person name="Burger G."/>
        </authorList>
    </citation>
    <scope>NUCLEOTIDE SEQUENCE [LARGE SCALE GENOMIC DNA]</scope>
    <source>
        <strain evidence="2 3">IS7</strain>
    </source>
</reference>
<evidence type="ECO:0008006" key="4">
    <source>
        <dbReference type="Google" id="ProtNLM"/>
    </source>
</evidence>
<feature type="compositionally biased region" description="Basic and acidic residues" evidence="1">
    <location>
        <begin position="307"/>
        <end position="317"/>
    </location>
</feature>
<accession>A0ABR4EBP4</accession>
<protein>
    <recommendedName>
        <fullName evidence="4">WW domain-containing protein</fullName>
    </recommendedName>
</protein>
<feature type="region of interest" description="Disordered" evidence="1">
    <location>
        <begin position="1"/>
        <end position="95"/>
    </location>
</feature>
<feature type="compositionally biased region" description="Basic residues" evidence="1">
    <location>
        <begin position="285"/>
        <end position="306"/>
    </location>
</feature>
<dbReference type="Proteomes" id="UP001600888">
    <property type="component" value="Unassembled WGS sequence"/>
</dbReference>
<feature type="region of interest" description="Disordered" evidence="1">
    <location>
        <begin position="263"/>
        <end position="317"/>
    </location>
</feature>
<proteinExistence type="predicted"/>
<feature type="compositionally biased region" description="Basic and acidic residues" evidence="1">
    <location>
        <begin position="25"/>
        <end position="34"/>
    </location>
</feature>
<evidence type="ECO:0000313" key="3">
    <source>
        <dbReference type="Proteomes" id="UP001600888"/>
    </source>
</evidence>
<feature type="region of interest" description="Disordered" evidence="1">
    <location>
        <begin position="131"/>
        <end position="155"/>
    </location>
</feature>
<feature type="compositionally biased region" description="Low complexity" evidence="1">
    <location>
        <begin position="131"/>
        <end position="150"/>
    </location>
</feature>
<evidence type="ECO:0000313" key="2">
    <source>
        <dbReference type="EMBL" id="KAL2279859.1"/>
    </source>
</evidence>
<sequence>MSSYYTEKHHHSRRRELPVAGTVLRRVEVRRPSLEKSPPPASAAPSVKEPTKEPPKEPKKEEPKEESKESKEPSKEKEAASPPAPEWSKWEPIEGAGWDGHWRAKATEDGGWVYQFTKDFKTIWEQKPVEAAPSAKSSSASASAATSAPPAGEPVRIEDTAAPATAATAIQPLEQPPPSANYEMAGSGCACALCYYDAAAAASAAALSSLPGDVAALTVSGNRDASYLDHYQYTQATTTTEISPAAAEQGLVAAGQASYPAAAVNPSQEVSHRHSPGAASAARSRGSKKSSRHYSHSTHRSAHHRAHGPDKAAHNPKEIGHVVSAEKEKKYDPKKIVDNWVWEWGYGA</sequence>
<evidence type="ECO:0000256" key="1">
    <source>
        <dbReference type="SAM" id="MobiDB-lite"/>
    </source>
</evidence>
<dbReference type="EMBL" id="JBAWTH010000072">
    <property type="protein sequence ID" value="KAL2279859.1"/>
    <property type="molecule type" value="Genomic_DNA"/>
</dbReference>
<keyword evidence="3" id="KW-1185">Reference proteome</keyword>
<feature type="compositionally biased region" description="Basic and acidic residues" evidence="1">
    <location>
        <begin position="49"/>
        <end position="79"/>
    </location>
</feature>